<dbReference type="PANTHER" id="PTHR33375">
    <property type="entry name" value="CHROMOSOME-PARTITIONING PROTEIN PARB-RELATED"/>
    <property type="match status" value="1"/>
</dbReference>
<dbReference type="InterPro" id="IPR057240">
    <property type="entry name" value="ParB_dimer_C"/>
</dbReference>
<dbReference type="SUPFAM" id="SSF109709">
    <property type="entry name" value="KorB DNA-binding domain-like"/>
    <property type="match status" value="1"/>
</dbReference>
<dbReference type="Pfam" id="PF17762">
    <property type="entry name" value="HTH_ParB"/>
    <property type="match status" value="1"/>
</dbReference>
<dbReference type="Pfam" id="PF23552">
    <property type="entry name" value="ParB_C"/>
    <property type="match status" value="1"/>
</dbReference>
<dbReference type="InterPro" id="IPR004437">
    <property type="entry name" value="ParB/RepB/Spo0J"/>
</dbReference>
<evidence type="ECO:0000256" key="4">
    <source>
        <dbReference type="ARBA" id="ARBA00023125"/>
    </source>
</evidence>
<proteinExistence type="inferred from homology"/>
<evidence type="ECO:0000256" key="1">
    <source>
        <dbReference type="ARBA" id="ARBA00004453"/>
    </source>
</evidence>
<dbReference type="GO" id="GO:0007059">
    <property type="term" value="P:chromosome segregation"/>
    <property type="evidence" value="ECO:0007669"/>
    <property type="project" value="UniProtKB-KW"/>
</dbReference>
<evidence type="ECO:0000256" key="3">
    <source>
        <dbReference type="ARBA" id="ARBA00022829"/>
    </source>
</evidence>
<dbReference type="InterPro" id="IPR050336">
    <property type="entry name" value="Chromosome_partition/occlusion"/>
</dbReference>
<dbReference type="PANTHER" id="PTHR33375:SF1">
    <property type="entry name" value="CHROMOSOME-PARTITIONING PROTEIN PARB-RELATED"/>
    <property type="match status" value="1"/>
</dbReference>
<accession>A0A6N2R876</accession>
<dbReference type="FunFam" id="3.90.1530.30:FF:000001">
    <property type="entry name" value="Chromosome partitioning protein ParB"/>
    <property type="match status" value="1"/>
</dbReference>
<comment type="similarity">
    <text evidence="2">Belongs to the ParB family.</text>
</comment>
<name>A0A6N2R876_BLAHA</name>
<dbReference type="SMART" id="SM00470">
    <property type="entry name" value="ParB"/>
    <property type="match status" value="1"/>
</dbReference>
<dbReference type="GO" id="GO:0045881">
    <property type="term" value="P:positive regulation of sporulation resulting in formation of a cellular spore"/>
    <property type="evidence" value="ECO:0007669"/>
    <property type="project" value="TreeGrafter"/>
</dbReference>
<dbReference type="EMBL" id="CACRSY010000004">
    <property type="protein sequence ID" value="VYS76966.1"/>
    <property type="molecule type" value="Genomic_DNA"/>
</dbReference>
<dbReference type="CDD" id="cd16393">
    <property type="entry name" value="SPO0J_N"/>
    <property type="match status" value="1"/>
</dbReference>
<evidence type="ECO:0000313" key="7">
    <source>
        <dbReference type="EMBL" id="VYS76966.1"/>
    </source>
</evidence>
<sequence length="304" mass="34835">MTVRKGGLGRGLDAMISETASKPRTTATATKKTVAPKEKKENSVLKVKLTQVEPNRKQPRKQFDEDALLELAESIKQFGVLQPLLVKQKGDYYEIIAGERRWRASKLAGIKEVPVIVKELTEQETVEISLIENIQRENLNPIEEAAAYRRLIDEFHLKQDVIAERVSKSRTAVTNSMRLLKLDERVQQMLIEEMISTGHARALLAIEDKESQYAAAVKVFDEKLNVRETEKLVKEFLNPIPKKEEKVRDTAQDLVYEQLEEKIKGIIGSKVAIRRKNNNKGKIEIEYYSQDELERIVELLESVR</sequence>
<dbReference type="GO" id="GO:0003677">
    <property type="term" value="F:DNA binding"/>
    <property type="evidence" value="ECO:0007669"/>
    <property type="project" value="UniProtKB-KW"/>
</dbReference>
<evidence type="ECO:0000259" key="6">
    <source>
        <dbReference type="SMART" id="SM00470"/>
    </source>
</evidence>
<comment type="subcellular location">
    <subcellularLocation>
        <location evidence="1">Cytoplasm</location>
        <location evidence="1">Nucleoid</location>
    </subcellularLocation>
</comment>
<dbReference type="InterPro" id="IPR036086">
    <property type="entry name" value="ParB/Sulfiredoxin_sf"/>
</dbReference>
<dbReference type="Gene3D" id="1.10.10.2830">
    <property type="match status" value="1"/>
</dbReference>
<organism evidence="7">
    <name type="scientific">Blautia hansenii</name>
    <name type="common">Ruminococcus hansenii</name>
    <dbReference type="NCBI Taxonomy" id="1322"/>
    <lineage>
        <taxon>Bacteria</taxon>
        <taxon>Bacillati</taxon>
        <taxon>Bacillota</taxon>
        <taxon>Clostridia</taxon>
        <taxon>Lachnospirales</taxon>
        <taxon>Lachnospiraceae</taxon>
        <taxon>Blautia</taxon>
    </lineage>
</organism>
<feature type="compositionally biased region" description="Low complexity" evidence="5">
    <location>
        <begin position="19"/>
        <end position="33"/>
    </location>
</feature>
<dbReference type="FunFam" id="1.10.10.2830:FF:000001">
    <property type="entry name" value="Chromosome partitioning protein ParB"/>
    <property type="match status" value="1"/>
</dbReference>
<keyword evidence="3" id="KW-0159">Chromosome partition</keyword>
<feature type="compositionally biased region" description="Gly residues" evidence="5">
    <location>
        <begin position="1"/>
        <end position="10"/>
    </location>
</feature>
<dbReference type="SUPFAM" id="SSF110849">
    <property type="entry name" value="ParB/Sulfiredoxin"/>
    <property type="match status" value="1"/>
</dbReference>
<gene>
    <name evidence="7" type="primary">parB</name>
    <name evidence="7" type="ORF">BHLFYP23_01515</name>
</gene>
<evidence type="ECO:0000256" key="2">
    <source>
        <dbReference type="ARBA" id="ARBA00006295"/>
    </source>
</evidence>
<reference evidence="7" key="1">
    <citation type="submission" date="2019-11" db="EMBL/GenBank/DDBJ databases">
        <authorList>
            <person name="Feng L."/>
        </authorList>
    </citation>
    <scope>NUCLEOTIDE SEQUENCE</scope>
    <source>
        <strain evidence="7">BhanseniiLFYP23</strain>
    </source>
</reference>
<dbReference type="Pfam" id="PF02195">
    <property type="entry name" value="ParB_N"/>
    <property type="match status" value="1"/>
</dbReference>
<feature type="domain" description="ParB-like N-terminal" evidence="6">
    <location>
        <begin position="45"/>
        <end position="134"/>
    </location>
</feature>
<dbReference type="AlphaFoldDB" id="A0A6N2R876"/>
<dbReference type="GO" id="GO:0009295">
    <property type="term" value="C:nucleoid"/>
    <property type="evidence" value="ECO:0007669"/>
    <property type="project" value="UniProtKB-SubCell"/>
</dbReference>
<dbReference type="InterPro" id="IPR041468">
    <property type="entry name" value="HTH_ParB/Spo0J"/>
</dbReference>
<dbReference type="NCBIfam" id="TIGR00180">
    <property type="entry name" value="parB_part"/>
    <property type="match status" value="1"/>
</dbReference>
<evidence type="ECO:0000256" key="5">
    <source>
        <dbReference type="SAM" id="MobiDB-lite"/>
    </source>
</evidence>
<dbReference type="Gene3D" id="3.90.1530.30">
    <property type="match status" value="1"/>
</dbReference>
<dbReference type="InterPro" id="IPR003115">
    <property type="entry name" value="ParB_N"/>
</dbReference>
<dbReference type="GO" id="GO:0005694">
    <property type="term" value="C:chromosome"/>
    <property type="evidence" value="ECO:0007669"/>
    <property type="project" value="TreeGrafter"/>
</dbReference>
<feature type="region of interest" description="Disordered" evidence="5">
    <location>
        <begin position="1"/>
        <end position="42"/>
    </location>
</feature>
<dbReference type="RefSeq" id="WP_003021861.1">
    <property type="nucleotide sequence ID" value="NZ_CACRSY010000004.1"/>
</dbReference>
<protein>
    <submittedName>
        <fullName evidence="7">Putative chromosome-partitioning protein ParB</fullName>
    </submittedName>
</protein>
<keyword evidence="4" id="KW-0238">DNA-binding</keyword>